<gene>
    <name evidence="1" type="ORF">ABUE30_02280</name>
</gene>
<dbReference type="Pfam" id="PF13344">
    <property type="entry name" value="Hydrolase_6"/>
    <property type="match status" value="1"/>
</dbReference>
<dbReference type="Pfam" id="PF13242">
    <property type="entry name" value="Hydrolase_like"/>
    <property type="match status" value="1"/>
</dbReference>
<dbReference type="EMBL" id="JBEQCT010000001">
    <property type="protein sequence ID" value="MFM2483902.1"/>
    <property type="molecule type" value="Genomic_DNA"/>
</dbReference>
<protein>
    <submittedName>
        <fullName evidence="1">HAD hydrolase-like protein</fullName>
    </submittedName>
</protein>
<dbReference type="PANTHER" id="PTHR19288">
    <property type="entry name" value="4-NITROPHENYLPHOSPHATASE-RELATED"/>
    <property type="match status" value="1"/>
</dbReference>
<evidence type="ECO:0000313" key="1">
    <source>
        <dbReference type="EMBL" id="MFM2483902.1"/>
    </source>
</evidence>
<accession>A0ABW9G2V1</accession>
<dbReference type="Gene3D" id="3.40.50.1000">
    <property type="entry name" value="HAD superfamily/HAD-like"/>
    <property type="match status" value="2"/>
</dbReference>
<proteinExistence type="predicted"/>
<dbReference type="InterPro" id="IPR036412">
    <property type="entry name" value="HAD-like_sf"/>
</dbReference>
<keyword evidence="2" id="KW-1185">Reference proteome</keyword>
<comment type="caution">
    <text evidence="1">The sequence shown here is derived from an EMBL/GenBank/DDBJ whole genome shotgun (WGS) entry which is preliminary data.</text>
</comment>
<dbReference type="RefSeq" id="WP_408622054.1">
    <property type="nucleotide sequence ID" value="NZ_JBEQCT010000001.1"/>
</dbReference>
<reference evidence="1 2" key="1">
    <citation type="journal article" date="2013" name="Int. J. Syst. Evol. Microbiol.">
        <title>Celerinatantimonas yamalensis sp. nov., a cold-adapted diazotrophic bacterium from a cold permafrost brine.</title>
        <authorList>
            <person name="Shcherbakova V."/>
            <person name="Chuvilskaya N."/>
            <person name="Rivkina E."/>
            <person name="Demidov N."/>
            <person name="Uchaeva V."/>
            <person name="Suetin S."/>
            <person name="Suzina N."/>
            <person name="Gilichinsky D."/>
        </authorList>
    </citation>
    <scope>NUCLEOTIDE SEQUENCE [LARGE SCALE GENOMIC DNA]</scope>
    <source>
        <strain evidence="1 2">C7</strain>
    </source>
</reference>
<name>A0ABW9G2V1_9GAMM</name>
<sequence>MIDNPKEAFDAYLMMPERMPSYPHQSHECRHIEQICELVESIDLFLFDGYGVLNVGTSAIPGAVEQISRLQHLNKAIYVLTNAATQDMPALQNKYEQLGFNFKLSQIVNSREVMLRDFYAQVTPADLTIGVMVPEPFRPVTSSFHEVYPNDPKFWQADLFLFLSGQGWNESLQTRWIEELERRPRPIWLGNADLIAPLEQGVSHEPGSYTLTLPSSLFSWVHCYGKPYAPIFEYALAKAFDEHGPIARNRILMVGDTLHTDILGGASMGIKTALVTGSGFLRGLDADAYIKAAGIVPDYQLKAI</sequence>
<evidence type="ECO:0000313" key="2">
    <source>
        <dbReference type="Proteomes" id="UP001629953"/>
    </source>
</evidence>
<organism evidence="1 2">
    <name type="scientific">Celerinatantimonas yamalensis</name>
    <dbReference type="NCBI Taxonomy" id="559956"/>
    <lineage>
        <taxon>Bacteria</taxon>
        <taxon>Pseudomonadati</taxon>
        <taxon>Pseudomonadota</taxon>
        <taxon>Gammaproteobacteria</taxon>
        <taxon>Celerinatantimonadaceae</taxon>
        <taxon>Celerinatantimonas</taxon>
    </lineage>
</organism>
<dbReference type="InterPro" id="IPR006357">
    <property type="entry name" value="HAD-SF_hydro_IIA"/>
</dbReference>
<dbReference type="PANTHER" id="PTHR19288:SF46">
    <property type="entry name" value="HALOACID DEHALOGENASE-LIKE HYDROLASE DOMAIN-CONTAINING PROTEIN 2"/>
    <property type="match status" value="1"/>
</dbReference>
<dbReference type="Proteomes" id="UP001629953">
    <property type="component" value="Unassembled WGS sequence"/>
</dbReference>
<dbReference type="SUPFAM" id="SSF56784">
    <property type="entry name" value="HAD-like"/>
    <property type="match status" value="1"/>
</dbReference>
<dbReference type="InterPro" id="IPR023214">
    <property type="entry name" value="HAD_sf"/>
</dbReference>